<dbReference type="Pfam" id="PF17921">
    <property type="entry name" value="Integrase_H2C2"/>
    <property type="match status" value="1"/>
</dbReference>
<evidence type="ECO:0000313" key="4">
    <source>
        <dbReference type="Proteomes" id="UP001355207"/>
    </source>
</evidence>
<feature type="domain" description="Integrase zinc-binding" evidence="2">
    <location>
        <begin position="179"/>
        <end position="231"/>
    </location>
</feature>
<dbReference type="AlphaFoldDB" id="A0AAX4JRG2"/>
<dbReference type="Gene3D" id="1.10.340.70">
    <property type="match status" value="1"/>
</dbReference>
<keyword evidence="4" id="KW-1185">Reference proteome</keyword>
<organism evidence="3 4">
    <name type="scientific">Kwoniella dendrophila CBS 6074</name>
    <dbReference type="NCBI Taxonomy" id="1295534"/>
    <lineage>
        <taxon>Eukaryota</taxon>
        <taxon>Fungi</taxon>
        <taxon>Dikarya</taxon>
        <taxon>Basidiomycota</taxon>
        <taxon>Agaricomycotina</taxon>
        <taxon>Tremellomycetes</taxon>
        <taxon>Tremellales</taxon>
        <taxon>Cryptococcaceae</taxon>
        <taxon>Kwoniella</taxon>
    </lineage>
</organism>
<evidence type="ECO:0000256" key="1">
    <source>
        <dbReference type="SAM" id="MobiDB-lite"/>
    </source>
</evidence>
<dbReference type="InterPro" id="IPR041588">
    <property type="entry name" value="Integrase_H2C2"/>
</dbReference>
<protein>
    <recommendedName>
        <fullName evidence="2">Integrase zinc-binding domain-containing protein</fullName>
    </recommendedName>
</protein>
<dbReference type="EMBL" id="CP144100">
    <property type="protein sequence ID" value="WWC88000.1"/>
    <property type="molecule type" value="Genomic_DNA"/>
</dbReference>
<sequence length="853" mass="94728">MPAMIARPPPGHPGNFGDMQQSYSGEGIGIGMGVGMVMNNTEYDTLSRSSSQSQSPTDGINGPNGSNSNEELWCDPDELLTIPIYDSVLESQADPLFPSPHNFNLMVQDYLKNLSPKKREKALLTQKMYDAVLSVLQDPKDTSTKTAQFRFWAKKMFQLTSFGGEKIVCHDHKPVAVKEQIYEVLCHCHGQAGHGGRDKTSAQVRRYYSWIPKEIIARFVRDCPFCQSRRTQSSAGFSNMSESQAFLISLQTSDTQLANKRPVSLAQARANAAALGHKPYKRPSIRTIDTSCRSRRGSAVSDDGYLQYANEMNNNNSSTGMEISSSMTNYDESNDSLFVTSPSYEFPGDIVDVNSIDPNLGSDPQNQSYFSNINDNNQYLSTQQHPMMPRRASSYHEQSSSSKQLFLDVKPFPSSESMLRRNSESNIAFDHNGHTIPIQNQNQSYMNNMIYSNPPSANPDLIGGNQFLSVPGYSGGGGGLSRTTSSSSLNSLNDDALSISGISDISYFTQNPHQIETKVDEWRENNQYNNIYPISGSTTPLDGSFSFPIPLPDIDNFDNNNNQNYNGIDIYIYPNSIDYSNSISAPPSTYMLPVPEFNFPTNLNPTNDPIKLPESNWDSLSSNTAAVEDQDQATTEAVAAVQRMFDQNNIFALGESVGMSQDQILEMHDTDLGILNLSNRSSPTDNDNCDLTFVDSKAELQLQQEHQISPKAAKEIEAELEAISILALATQPTPSAEQLQISLNSHLQQQHQHQSQYQVSEESLQHMEYVLAKAVEDVSNSGISIRQNSTSVSTPMVIIEQPSENDNQNILFSTSSDNTSYQNQLIMVEEPKCELQMNSHELNFTQWPEFTLS</sequence>
<name>A0AAX4JRG2_9TREE</name>
<dbReference type="GeneID" id="91093573"/>
<reference evidence="3 4" key="1">
    <citation type="submission" date="2024-01" db="EMBL/GenBank/DDBJ databases">
        <title>Comparative genomics of Cryptococcus and Kwoniella reveals pathogenesis evolution and contrasting modes of karyotype evolution via chromosome fusion or intercentromeric recombination.</title>
        <authorList>
            <person name="Coelho M.A."/>
            <person name="David-Palma M."/>
            <person name="Shea T."/>
            <person name="Bowers K."/>
            <person name="McGinley-Smith S."/>
            <person name="Mohammad A.W."/>
            <person name="Gnirke A."/>
            <person name="Yurkov A.M."/>
            <person name="Nowrousian M."/>
            <person name="Sun S."/>
            <person name="Cuomo C.A."/>
            <person name="Heitman J."/>
        </authorList>
    </citation>
    <scope>NUCLEOTIDE SEQUENCE [LARGE SCALE GENOMIC DNA]</scope>
    <source>
        <strain evidence="3 4">CBS 6074</strain>
    </source>
</reference>
<evidence type="ECO:0000259" key="2">
    <source>
        <dbReference type="Pfam" id="PF17921"/>
    </source>
</evidence>
<dbReference type="Proteomes" id="UP001355207">
    <property type="component" value="Chromosome 3"/>
</dbReference>
<feature type="region of interest" description="Disordered" evidence="1">
    <location>
        <begin position="45"/>
        <end position="73"/>
    </location>
</feature>
<proteinExistence type="predicted"/>
<evidence type="ECO:0000313" key="3">
    <source>
        <dbReference type="EMBL" id="WWC88000.1"/>
    </source>
</evidence>
<accession>A0AAX4JRG2</accession>
<feature type="region of interest" description="Disordered" evidence="1">
    <location>
        <begin position="1"/>
        <end position="23"/>
    </location>
</feature>
<gene>
    <name evidence="3" type="ORF">L201_002902</name>
</gene>
<dbReference type="RefSeq" id="XP_066074763.1">
    <property type="nucleotide sequence ID" value="XM_066218666.1"/>
</dbReference>